<dbReference type="GO" id="GO:0022857">
    <property type="term" value="F:transmembrane transporter activity"/>
    <property type="evidence" value="ECO:0007669"/>
    <property type="project" value="TreeGrafter"/>
</dbReference>
<keyword evidence="3 6" id="KW-0812">Transmembrane</keyword>
<name>A0A5R9GBZ9_9BACL</name>
<protein>
    <submittedName>
        <fullName evidence="8">FtsX-like permease family protein</fullName>
    </submittedName>
</protein>
<keyword evidence="4 6" id="KW-1133">Transmembrane helix</keyword>
<feature type="domain" description="ABC3 transporter permease C-terminal" evidence="7">
    <location>
        <begin position="337"/>
        <end position="489"/>
    </location>
</feature>
<evidence type="ECO:0000256" key="5">
    <source>
        <dbReference type="ARBA" id="ARBA00023136"/>
    </source>
</evidence>
<keyword evidence="9" id="KW-1185">Reference proteome</keyword>
<comment type="caution">
    <text evidence="8">The sequence shown here is derived from an EMBL/GenBank/DDBJ whole genome shotgun (WGS) entry which is preliminary data.</text>
</comment>
<sequence length="497" mass="53546">MLIVDENHGSSAIFFYKESITMYLFTNAFRNVLRNRGRNTLIGAILLAVIVASVIALMISDAASGIIDDYKGRFGAEVRLQPDMEKIRKEAMANSANGRVMMTVPSIPAEQYMAFGESEYLLNSVYSARTGVNSDSIAAVDAELGAGSGMMMAGPAMTDNPPMQFMLSLLGNRFSEFEEGTRELAEGTMPAGLNEIIVSTDLAEANDIRIGDKLSLYGELTNMKEGTRADTSYELTVVGTYYDATDEYAEGARQNAFTNRRNELLATYETVVQQIQPDMNGIRIEATYYLKEPGMLDAFAAEVYAKGLAETFDVTTDEASYNKIVGPVEGLKGIAVTFMIVVLLFGGIILVLLSTIAIRERKYEIGVLRAMGLKKTKVAIGLWSEVLMIACVCLAIGLGAGSLAAQPITDALLAGQIEAAEASESAQVQAGGMMMMRPAVTPAASDAEPLSRLDITLGLDTTLQIVGIALLLASLAGLISISRITKYEPIKILMERN</sequence>
<evidence type="ECO:0000259" key="7">
    <source>
        <dbReference type="Pfam" id="PF02687"/>
    </source>
</evidence>
<comment type="subcellular location">
    <subcellularLocation>
        <location evidence="1">Cell membrane</location>
        <topology evidence="1">Multi-pass membrane protein</topology>
    </subcellularLocation>
</comment>
<dbReference type="PANTHER" id="PTHR30572:SF9">
    <property type="entry name" value="ABC TRANSPORTER PERMEASE PROTEIN"/>
    <property type="match status" value="1"/>
</dbReference>
<feature type="transmembrane region" description="Helical" evidence="6">
    <location>
        <begin position="378"/>
        <end position="400"/>
    </location>
</feature>
<evidence type="ECO:0000313" key="9">
    <source>
        <dbReference type="Proteomes" id="UP000309676"/>
    </source>
</evidence>
<evidence type="ECO:0000256" key="1">
    <source>
        <dbReference type="ARBA" id="ARBA00004651"/>
    </source>
</evidence>
<evidence type="ECO:0000256" key="6">
    <source>
        <dbReference type="SAM" id="Phobius"/>
    </source>
</evidence>
<evidence type="ECO:0000256" key="4">
    <source>
        <dbReference type="ARBA" id="ARBA00022989"/>
    </source>
</evidence>
<feature type="transmembrane region" description="Helical" evidence="6">
    <location>
        <begin position="40"/>
        <end position="59"/>
    </location>
</feature>
<dbReference type="Proteomes" id="UP000309676">
    <property type="component" value="Unassembled WGS sequence"/>
</dbReference>
<accession>A0A5R9GBZ9</accession>
<dbReference type="Pfam" id="PF02687">
    <property type="entry name" value="FtsX"/>
    <property type="match status" value="1"/>
</dbReference>
<dbReference type="InterPro" id="IPR003838">
    <property type="entry name" value="ABC3_permease_C"/>
</dbReference>
<keyword evidence="2" id="KW-1003">Cell membrane</keyword>
<evidence type="ECO:0000313" key="8">
    <source>
        <dbReference type="EMBL" id="TLS48925.1"/>
    </source>
</evidence>
<dbReference type="InterPro" id="IPR050250">
    <property type="entry name" value="Macrolide_Exporter_MacB"/>
</dbReference>
<organism evidence="8 9">
    <name type="scientific">Paenibacillus antri</name>
    <dbReference type="NCBI Taxonomy" id="2582848"/>
    <lineage>
        <taxon>Bacteria</taxon>
        <taxon>Bacillati</taxon>
        <taxon>Bacillota</taxon>
        <taxon>Bacilli</taxon>
        <taxon>Bacillales</taxon>
        <taxon>Paenibacillaceae</taxon>
        <taxon>Paenibacillus</taxon>
    </lineage>
</organism>
<dbReference type="AlphaFoldDB" id="A0A5R9GBZ9"/>
<dbReference type="EMBL" id="VCIW01000027">
    <property type="protein sequence ID" value="TLS48925.1"/>
    <property type="molecule type" value="Genomic_DNA"/>
</dbReference>
<feature type="transmembrane region" description="Helical" evidence="6">
    <location>
        <begin position="334"/>
        <end position="358"/>
    </location>
</feature>
<reference evidence="8 9" key="1">
    <citation type="submission" date="2019-05" db="EMBL/GenBank/DDBJ databases">
        <authorList>
            <person name="Narsing Rao M.P."/>
            <person name="Li W.J."/>
        </authorList>
    </citation>
    <scope>NUCLEOTIDE SEQUENCE [LARGE SCALE GENOMIC DNA]</scope>
    <source>
        <strain evidence="8 9">SYSU_K30003</strain>
    </source>
</reference>
<proteinExistence type="predicted"/>
<evidence type="ECO:0000256" key="2">
    <source>
        <dbReference type="ARBA" id="ARBA00022475"/>
    </source>
</evidence>
<feature type="transmembrane region" description="Helical" evidence="6">
    <location>
        <begin position="461"/>
        <end position="481"/>
    </location>
</feature>
<dbReference type="GO" id="GO:0005886">
    <property type="term" value="C:plasma membrane"/>
    <property type="evidence" value="ECO:0007669"/>
    <property type="project" value="UniProtKB-SubCell"/>
</dbReference>
<keyword evidence="5 6" id="KW-0472">Membrane</keyword>
<gene>
    <name evidence="8" type="ORF">FE782_28400</name>
</gene>
<dbReference type="PANTHER" id="PTHR30572">
    <property type="entry name" value="MEMBRANE COMPONENT OF TRANSPORTER-RELATED"/>
    <property type="match status" value="1"/>
</dbReference>
<evidence type="ECO:0000256" key="3">
    <source>
        <dbReference type="ARBA" id="ARBA00022692"/>
    </source>
</evidence>